<feature type="domain" description="UBA" evidence="15">
    <location>
        <begin position="618"/>
        <end position="664"/>
    </location>
</feature>
<dbReference type="SUPFAM" id="SSF54001">
    <property type="entry name" value="Cysteine proteinases"/>
    <property type="match status" value="1"/>
</dbReference>
<dbReference type="PROSITE" id="PS00973">
    <property type="entry name" value="USP_2"/>
    <property type="match status" value="1"/>
</dbReference>
<feature type="active site" description="Nucleophile" evidence="11">
    <location>
        <position position="322"/>
    </location>
</feature>
<dbReference type="InterPro" id="IPR016652">
    <property type="entry name" value="Ubiquitinyl_hydrolase"/>
</dbReference>
<evidence type="ECO:0000313" key="18">
    <source>
        <dbReference type="EMBL" id="KOS12523.1"/>
    </source>
</evidence>
<dbReference type="Pfam" id="PF17807">
    <property type="entry name" value="zf-UBP_var"/>
    <property type="match status" value="1"/>
</dbReference>
<dbReference type="InterPro" id="IPR013083">
    <property type="entry name" value="Znf_RING/FYVE/PHD"/>
</dbReference>
<evidence type="ECO:0000256" key="13">
    <source>
        <dbReference type="PROSITE-ProRule" id="PRU00502"/>
    </source>
</evidence>
<accession>A0A0M9VMS1</accession>
<evidence type="ECO:0000256" key="12">
    <source>
        <dbReference type="PIRSR" id="PIRSR016308-3"/>
    </source>
</evidence>
<dbReference type="InterPro" id="IPR038765">
    <property type="entry name" value="Papain-like_cys_pep_sf"/>
</dbReference>
<keyword evidence="10 12" id="KW-0862">Zinc</keyword>
<dbReference type="InterPro" id="IPR015940">
    <property type="entry name" value="UBA"/>
</dbReference>
<dbReference type="EC" id="3.4.19.12" evidence="14"/>
<keyword evidence="6 13" id="KW-0863">Zinc-finger</keyword>
<keyword evidence="8 14" id="KW-0378">Hydrolase</keyword>
<feature type="binding site" evidence="12">
    <location>
        <position position="219"/>
    </location>
    <ligand>
        <name>Zn(2+)</name>
        <dbReference type="ChEBI" id="CHEBI:29105"/>
    </ligand>
</feature>
<organism evidence="18 19">
    <name type="scientific">Malassezia pachydermatis</name>
    <dbReference type="NCBI Taxonomy" id="77020"/>
    <lineage>
        <taxon>Eukaryota</taxon>
        <taxon>Fungi</taxon>
        <taxon>Dikarya</taxon>
        <taxon>Basidiomycota</taxon>
        <taxon>Ustilaginomycotina</taxon>
        <taxon>Malasseziomycetes</taxon>
        <taxon>Malasseziales</taxon>
        <taxon>Malasseziaceae</taxon>
        <taxon>Malassezia</taxon>
    </lineage>
</organism>
<dbReference type="EMBL" id="LGAV01000011">
    <property type="protein sequence ID" value="KOS12523.1"/>
    <property type="molecule type" value="Genomic_DNA"/>
</dbReference>
<evidence type="ECO:0000256" key="3">
    <source>
        <dbReference type="ARBA" id="ARBA00022670"/>
    </source>
</evidence>
<keyword evidence="4 12" id="KW-0479">Metal-binding</keyword>
<dbReference type="PROSITE" id="PS50235">
    <property type="entry name" value="USP_3"/>
    <property type="match status" value="1"/>
</dbReference>
<feature type="binding site" evidence="12">
    <location>
        <position position="186"/>
    </location>
    <ligand>
        <name>Zn(2+)</name>
        <dbReference type="ChEBI" id="CHEBI:29105"/>
    </ligand>
</feature>
<evidence type="ECO:0000256" key="5">
    <source>
        <dbReference type="ARBA" id="ARBA00022737"/>
    </source>
</evidence>
<dbReference type="SMART" id="SM00165">
    <property type="entry name" value="UBA"/>
    <property type="match status" value="2"/>
</dbReference>
<feature type="domain" description="UBP-type" evidence="17">
    <location>
        <begin position="161"/>
        <end position="271"/>
    </location>
</feature>
<dbReference type="GO" id="GO:0004843">
    <property type="term" value="F:cysteine-type deubiquitinase activity"/>
    <property type="evidence" value="ECO:0007669"/>
    <property type="project" value="UniProtKB-UniRule"/>
</dbReference>
<dbReference type="AlphaFoldDB" id="A0A0M9VMS1"/>
<dbReference type="PROSITE" id="PS50271">
    <property type="entry name" value="ZF_UBP"/>
    <property type="match status" value="1"/>
</dbReference>
<feature type="binding site" evidence="12">
    <location>
        <position position="206"/>
    </location>
    <ligand>
        <name>Zn(2+)</name>
        <dbReference type="ChEBI" id="CHEBI:29105"/>
    </ligand>
</feature>
<feature type="domain" description="USP" evidence="16">
    <location>
        <begin position="313"/>
        <end position="757"/>
    </location>
</feature>
<evidence type="ECO:0000256" key="11">
    <source>
        <dbReference type="PIRSR" id="PIRSR016308-1"/>
    </source>
</evidence>
<dbReference type="InterPro" id="IPR009060">
    <property type="entry name" value="UBA-like_sf"/>
</dbReference>
<dbReference type="InterPro" id="IPR001607">
    <property type="entry name" value="Znf_UBP"/>
</dbReference>
<dbReference type="Gene3D" id="3.90.70.10">
    <property type="entry name" value="Cysteine proteinases"/>
    <property type="match status" value="1"/>
</dbReference>
<dbReference type="PROSITE" id="PS50030">
    <property type="entry name" value="UBA"/>
    <property type="match status" value="2"/>
</dbReference>
<dbReference type="CDD" id="cd14297">
    <property type="entry name" value="UBA2_spUBP14_like"/>
    <property type="match status" value="1"/>
</dbReference>
<evidence type="ECO:0000256" key="6">
    <source>
        <dbReference type="ARBA" id="ARBA00022771"/>
    </source>
</evidence>
<sequence length="757" mass="82998">MKRRASDDRLDMCEHVAAHEQALRVPSSSDQVFKDDCMLCFDSPDTDHGVCVCLHCFRTGCVGDAERAHAGMHATYASHPLAMWVRRRPKPSEPVTRLAVVEKSDEEMYEYERYAMCLACDPVHGRRIVSTSKIDAVIDGIVHATSSAHQTEVQAWEEDIVACEHTLTVPQDELTSPPTLGEGATCAACDLTSNLWMCLQCGYLGCGRAQFGGLAGHGHALAHYEATGHACSVKQGTITPEGTADVYCYACNDARLDPELSVHLQRLGVPVASLSKTEKSMTELQLEQNVQFDFRMVDDDGAAMVPAYGAHRTGMQNLGNSCYMASTLQSVFALPAFQRRFDDVMEHAKVCTKPPHDCLECQVRKLADGLASGRYMTQGIKPAMLKAVLGRGHPEFASMRQQDAEEFLQHLVTSLQRLPGPTDPTRTLSYTLEHRLQCTSCRKVRYSYEHVDAGLGLPVPLHETAPGEYEPVTLQQSLEAYARAETIQYDCPSCQTSVEATKQTRFATLPDVLYIQAQRFQLINWVPQKVNVAYQVPLQDAVDLSAYLGQGMQPDEVALPETDQHAEPAMDADAIAMLTSMGFSHARAQHALLATGSDVEAAVGWLFEHADDASLDVPPTQQPSASPVDTSALEEMGFSAAQARKALRVQGNDIERAVAWLFENPDDVGEEDSVAAPAAHDDAARYGTSETPARYELVSFITHRGPSVHSGHYVAHVRSGHDWIFFNDEKVVHAPSEGSSSAAALSELAYLYCLRRI</sequence>
<keyword evidence="19" id="KW-1185">Reference proteome</keyword>
<dbReference type="SUPFAM" id="SSF57850">
    <property type="entry name" value="RING/U-box"/>
    <property type="match status" value="2"/>
</dbReference>
<dbReference type="InterPro" id="IPR028889">
    <property type="entry name" value="USP"/>
</dbReference>
<keyword evidence="9 14" id="KW-0788">Thiol protease</keyword>
<dbReference type="InterPro" id="IPR001394">
    <property type="entry name" value="Peptidase_C19_UCH"/>
</dbReference>
<dbReference type="RefSeq" id="XP_017990155.1">
    <property type="nucleotide sequence ID" value="XM_018137285.1"/>
</dbReference>
<dbReference type="Gene3D" id="1.10.8.10">
    <property type="entry name" value="DNA helicase RuvA subunit, C-terminal domain"/>
    <property type="match status" value="2"/>
</dbReference>
<protein>
    <recommendedName>
        <fullName evidence="14">Ubiquitin carboxyl-terminal hydrolase</fullName>
        <ecNumber evidence="14">3.4.19.12</ecNumber>
    </recommendedName>
</protein>
<proteinExistence type="inferred from homology"/>
<evidence type="ECO:0000256" key="4">
    <source>
        <dbReference type="ARBA" id="ARBA00022723"/>
    </source>
</evidence>
<dbReference type="PROSITE" id="PS00972">
    <property type="entry name" value="USP_1"/>
    <property type="match status" value="1"/>
</dbReference>
<dbReference type="GO" id="GO:0005829">
    <property type="term" value="C:cytosol"/>
    <property type="evidence" value="ECO:0007669"/>
    <property type="project" value="TreeGrafter"/>
</dbReference>
<reference evidence="18 19" key="1">
    <citation type="submission" date="2015-07" db="EMBL/GenBank/DDBJ databases">
        <title>Draft Genome Sequence of Malassezia furfur CBS1878 and Malassezia pachydermatis CBS1879.</title>
        <authorList>
            <person name="Triana S."/>
            <person name="Ohm R."/>
            <person name="Gonzalez A."/>
            <person name="DeCock H."/>
            <person name="Restrepo S."/>
            <person name="Celis A."/>
        </authorList>
    </citation>
    <scope>NUCLEOTIDE SEQUENCE [LARGE SCALE GENOMIC DNA]</scope>
    <source>
        <strain evidence="18 19">CBS 1879</strain>
    </source>
</reference>
<evidence type="ECO:0000256" key="10">
    <source>
        <dbReference type="ARBA" id="ARBA00022833"/>
    </source>
</evidence>
<dbReference type="GO" id="GO:0016579">
    <property type="term" value="P:protein deubiquitination"/>
    <property type="evidence" value="ECO:0007669"/>
    <property type="project" value="InterPro"/>
</dbReference>
<evidence type="ECO:0000256" key="14">
    <source>
        <dbReference type="RuleBase" id="RU366025"/>
    </source>
</evidence>
<evidence type="ECO:0000259" key="16">
    <source>
        <dbReference type="PROSITE" id="PS50235"/>
    </source>
</evidence>
<dbReference type="Pfam" id="PF00627">
    <property type="entry name" value="UBA"/>
    <property type="match status" value="2"/>
</dbReference>
<feature type="domain" description="UBA" evidence="15">
    <location>
        <begin position="569"/>
        <end position="609"/>
    </location>
</feature>
<evidence type="ECO:0000256" key="7">
    <source>
        <dbReference type="ARBA" id="ARBA00022786"/>
    </source>
</evidence>
<dbReference type="GO" id="GO:0005634">
    <property type="term" value="C:nucleus"/>
    <property type="evidence" value="ECO:0007669"/>
    <property type="project" value="TreeGrafter"/>
</dbReference>
<dbReference type="SUPFAM" id="SSF46934">
    <property type="entry name" value="UBA-like"/>
    <property type="match status" value="1"/>
</dbReference>
<dbReference type="GO" id="GO:0008270">
    <property type="term" value="F:zinc ion binding"/>
    <property type="evidence" value="ECO:0007669"/>
    <property type="project" value="UniProtKB-KW"/>
</dbReference>
<dbReference type="PIRSF" id="PIRSF016308">
    <property type="entry name" value="UBP"/>
    <property type="match status" value="1"/>
</dbReference>
<dbReference type="STRING" id="77020.A0A0M9VMS1"/>
<comment type="catalytic activity">
    <reaction evidence="1 14">
        <text>Thiol-dependent hydrolysis of ester, thioester, amide, peptide and isopeptide bonds formed by the C-terminal Gly of ubiquitin (a 76-residue protein attached to proteins as an intracellular targeting signal).</text>
        <dbReference type="EC" id="3.4.19.12"/>
    </reaction>
</comment>
<dbReference type="InterPro" id="IPR018200">
    <property type="entry name" value="USP_CS"/>
</dbReference>
<evidence type="ECO:0000256" key="8">
    <source>
        <dbReference type="ARBA" id="ARBA00022801"/>
    </source>
</evidence>
<dbReference type="OrthoDB" id="361536at2759"/>
<dbReference type="InterPro" id="IPR041432">
    <property type="entry name" value="UBP13_Znf-UBP_var"/>
</dbReference>
<dbReference type="SMART" id="SM00290">
    <property type="entry name" value="ZnF_UBP"/>
    <property type="match status" value="2"/>
</dbReference>
<evidence type="ECO:0000259" key="15">
    <source>
        <dbReference type="PROSITE" id="PS50030"/>
    </source>
</evidence>
<dbReference type="GeneID" id="28729161"/>
<dbReference type="Gene3D" id="3.30.40.10">
    <property type="entry name" value="Zinc/RING finger domain, C3HC4 (zinc finger)"/>
    <property type="match status" value="2"/>
</dbReference>
<keyword evidence="5" id="KW-0677">Repeat</keyword>
<evidence type="ECO:0000256" key="9">
    <source>
        <dbReference type="ARBA" id="ARBA00022807"/>
    </source>
</evidence>
<evidence type="ECO:0000256" key="2">
    <source>
        <dbReference type="ARBA" id="ARBA00009085"/>
    </source>
</evidence>
<keyword evidence="3 14" id="KW-0645">Protease</keyword>
<gene>
    <name evidence="18" type="ORF">Malapachy_2799</name>
</gene>
<dbReference type="Proteomes" id="UP000037751">
    <property type="component" value="Unassembled WGS sequence"/>
</dbReference>
<keyword evidence="7 14" id="KW-0833">Ubl conjugation pathway</keyword>
<dbReference type="CDD" id="cd02658">
    <property type="entry name" value="Peptidase_C19B"/>
    <property type="match status" value="1"/>
</dbReference>
<dbReference type="Pfam" id="PF00443">
    <property type="entry name" value="UCH"/>
    <property type="match status" value="1"/>
</dbReference>
<comment type="similarity">
    <text evidence="2 14">Belongs to the peptidase C19 family.</text>
</comment>
<dbReference type="InterPro" id="IPR050164">
    <property type="entry name" value="Peptidase_C19"/>
</dbReference>
<dbReference type="GO" id="GO:0006508">
    <property type="term" value="P:proteolysis"/>
    <property type="evidence" value="ECO:0007669"/>
    <property type="project" value="UniProtKB-KW"/>
</dbReference>
<feature type="binding site" evidence="12">
    <location>
        <position position="189"/>
    </location>
    <ligand>
        <name>Zn(2+)</name>
        <dbReference type="ChEBI" id="CHEBI:29105"/>
    </ligand>
</feature>
<dbReference type="FunFam" id="3.30.40.10:FF:000396">
    <property type="entry name" value="Ubiquitin carboxyl-terminal hydrolase"/>
    <property type="match status" value="1"/>
</dbReference>
<dbReference type="PANTHER" id="PTHR24006:SF664">
    <property type="entry name" value="UBIQUITIN CARBOXYL-TERMINAL HYDROLASE"/>
    <property type="match status" value="1"/>
</dbReference>
<comment type="caution">
    <text evidence="18">The sequence shown here is derived from an EMBL/GenBank/DDBJ whole genome shotgun (WGS) entry which is preliminary data.</text>
</comment>
<dbReference type="PANTHER" id="PTHR24006">
    <property type="entry name" value="UBIQUITIN CARBOXYL-TERMINAL HYDROLASE"/>
    <property type="match status" value="1"/>
</dbReference>
<name>A0A0M9VMS1_9BASI</name>
<evidence type="ECO:0000313" key="19">
    <source>
        <dbReference type="Proteomes" id="UP000037751"/>
    </source>
</evidence>
<dbReference type="Pfam" id="PF02148">
    <property type="entry name" value="zf-UBP"/>
    <property type="match status" value="1"/>
</dbReference>
<evidence type="ECO:0000259" key="17">
    <source>
        <dbReference type="PROSITE" id="PS50271"/>
    </source>
</evidence>
<feature type="active site" description="Proton acceptor" evidence="11">
    <location>
        <position position="712"/>
    </location>
</feature>
<dbReference type="VEuPathDB" id="FungiDB:Malapachy_2799"/>
<evidence type="ECO:0000256" key="1">
    <source>
        <dbReference type="ARBA" id="ARBA00000707"/>
    </source>
</evidence>